<sequence length="67" mass="7925">MVRTLLSDEAWKKVEVRLQLRTCYRCSHVIPELHPSRRRFVVVSGCERGLQNSSYPYDEFEREPGVD</sequence>
<protein>
    <submittedName>
        <fullName evidence="1">Uncharacterized protein</fullName>
    </submittedName>
</protein>
<dbReference type="AlphaFoldDB" id="A0AAP8D5K2"/>
<gene>
    <name evidence="1" type="ORF">B7R77_17455</name>
</gene>
<dbReference type="Proteomes" id="UP000216164">
    <property type="component" value="Unassembled WGS sequence"/>
</dbReference>
<evidence type="ECO:0000313" key="1">
    <source>
        <dbReference type="EMBL" id="OYQ14857.1"/>
    </source>
</evidence>
<proteinExistence type="predicted"/>
<comment type="caution">
    <text evidence="1">The sequence shown here is derived from an EMBL/GenBank/DDBJ whole genome shotgun (WGS) entry which is preliminary data.</text>
</comment>
<dbReference type="EMBL" id="NCTK01000001">
    <property type="protein sequence ID" value="OYQ14857.1"/>
    <property type="molecule type" value="Genomic_DNA"/>
</dbReference>
<name>A0AAP8D5K2_RALSL</name>
<evidence type="ECO:0000313" key="2">
    <source>
        <dbReference type="Proteomes" id="UP000216164"/>
    </source>
</evidence>
<organism evidence="1 2">
    <name type="scientific">Ralstonia solanacearum K60</name>
    <dbReference type="NCBI Taxonomy" id="1091042"/>
    <lineage>
        <taxon>Bacteria</taxon>
        <taxon>Pseudomonadati</taxon>
        <taxon>Pseudomonadota</taxon>
        <taxon>Betaproteobacteria</taxon>
        <taxon>Burkholderiales</taxon>
        <taxon>Burkholderiaceae</taxon>
        <taxon>Ralstonia</taxon>
        <taxon>Ralstonia solanacearum species complex</taxon>
    </lineage>
</organism>
<reference evidence="1 2" key="1">
    <citation type="submission" date="2017-04" db="EMBL/GenBank/DDBJ databases">
        <title>Genome Announcement: Closed genomes of Ralstonia solanacearum strains K60, UW551, and UW700.</title>
        <authorList>
            <person name="Hayes M."/>
            <person name="Macintyre A.M."/>
            <person name="Allen C."/>
        </authorList>
    </citation>
    <scope>NUCLEOTIDE SEQUENCE [LARGE SCALE GENOMIC DNA]</scope>
    <source>
        <strain evidence="1 2">UW25</strain>
    </source>
</reference>
<accession>A0AAP8D5K2</accession>